<comment type="caution">
    <text evidence="4">The sequence shown here is derived from an EMBL/GenBank/DDBJ whole genome shotgun (WGS) entry which is preliminary data.</text>
</comment>
<dbReference type="AlphaFoldDB" id="A0AAD7X1M4"/>
<name>A0AAD7X1M4_9TELE</name>
<evidence type="ECO:0000256" key="3">
    <source>
        <dbReference type="SAM" id="MobiDB-lite"/>
    </source>
</evidence>
<dbReference type="InterPro" id="IPR051506">
    <property type="entry name" value="ATOS_Transcription_Regulators"/>
</dbReference>
<proteinExistence type="predicted"/>
<sequence length="302" mass="34136">MKPDRDAAEEYFEYDAEEFLVLLTLLITEGRTPECSVKGRTEGLHCPPAQFAQPVQPRHECSDKLPQCRQARRMRSEVMLFWRNNIPIMIEVMLLPDCCYSDEGPTTDGTDINDPAIKQDALLLERWTLQSVPRHSGDRFIEEKTLLLAVRSYVFFSQLSAWLSASHGIIPRNILYRVSAADEELVWNFSQPPAEHAFPVPNVSHSVALKVQVQSLPRQPNYPVLKCSIHASLTLFGKKGYDQEERPVQRCDVTDAGQHRSRDPAFTNPAHPPSLTLSSIQRNASSQKPYLPVKQLSGCTPD</sequence>
<dbReference type="GO" id="GO:0005634">
    <property type="term" value="C:nucleus"/>
    <property type="evidence" value="ECO:0007669"/>
    <property type="project" value="UniProtKB-SubCell"/>
</dbReference>
<evidence type="ECO:0000256" key="2">
    <source>
        <dbReference type="ARBA" id="ARBA00023242"/>
    </source>
</evidence>
<evidence type="ECO:0000256" key="1">
    <source>
        <dbReference type="ARBA" id="ARBA00004123"/>
    </source>
</evidence>
<evidence type="ECO:0000313" key="4">
    <source>
        <dbReference type="EMBL" id="KAJ8417117.1"/>
    </source>
</evidence>
<dbReference type="PANTHER" id="PTHR13199:SF13">
    <property type="entry name" value="ATOS HOMOLOG PROTEIN A"/>
    <property type="match status" value="1"/>
</dbReference>
<feature type="region of interest" description="Disordered" evidence="3">
    <location>
        <begin position="255"/>
        <end position="302"/>
    </location>
</feature>
<evidence type="ECO:0000313" key="5">
    <source>
        <dbReference type="Proteomes" id="UP001221898"/>
    </source>
</evidence>
<comment type="subcellular location">
    <subcellularLocation>
        <location evidence="1">Nucleus</location>
    </subcellularLocation>
</comment>
<keyword evidence="2" id="KW-0539">Nucleus</keyword>
<keyword evidence="5" id="KW-1185">Reference proteome</keyword>
<organism evidence="4 5">
    <name type="scientific">Aldrovandia affinis</name>
    <dbReference type="NCBI Taxonomy" id="143900"/>
    <lineage>
        <taxon>Eukaryota</taxon>
        <taxon>Metazoa</taxon>
        <taxon>Chordata</taxon>
        <taxon>Craniata</taxon>
        <taxon>Vertebrata</taxon>
        <taxon>Euteleostomi</taxon>
        <taxon>Actinopterygii</taxon>
        <taxon>Neopterygii</taxon>
        <taxon>Teleostei</taxon>
        <taxon>Notacanthiformes</taxon>
        <taxon>Halosauridae</taxon>
        <taxon>Aldrovandia</taxon>
    </lineage>
</organism>
<reference evidence="4" key="1">
    <citation type="journal article" date="2023" name="Science">
        <title>Genome structures resolve the early diversification of teleost fishes.</title>
        <authorList>
            <person name="Parey E."/>
            <person name="Louis A."/>
            <person name="Montfort J."/>
            <person name="Bouchez O."/>
            <person name="Roques C."/>
            <person name="Iampietro C."/>
            <person name="Lluch J."/>
            <person name="Castinel A."/>
            <person name="Donnadieu C."/>
            <person name="Desvignes T."/>
            <person name="Floi Bucao C."/>
            <person name="Jouanno E."/>
            <person name="Wen M."/>
            <person name="Mejri S."/>
            <person name="Dirks R."/>
            <person name="Jansen H."/>
            <person name="Henkel C."/>
            <person name="Chen W.J."/>
            <person name="Zahm M."/>
            <person name="Cabau C."/>
            <person name="Klopp C."/>
            <person name="Thompson A.W."/>
            <person name="Robinson-Rechavi M."/>
            <person name="Braasch I."/>
            <person name="Lecointre G."/>
            <person name="Bobe J."/>
            <person name="Postlethwait J.H."/>
            <person name="Berthelot C."/>
            <person name="Roest Crollius H."/>
            <person name="Guiguen Y."/>
        </authorList>
    </citation>
    <scope>NUCLEOTIDE SEQUENCE</scope>
    <source>
        <strain evidence="4">NC1722</strain>
    </source>
</reference>
<protein>
    <submittedName>
        <fullName evidence="4">Uncharacterized protein</fullName>
    </submittedName>
</protein>
<accession>A0AAD7X1M4</accession>
<dbReference type="EMBL" id="JAINUG010000004">
    <property type="protein sequence ID" value="KAJ8417117.1"/>
    <property type="molecule type" value="Genomic_DNA"/>
</dbReference>
<dbReference type="PANTHER" id="PTHR13199">
    <property type="entry name" value="GH03947P"/>
    <property type="match status" value="1"/>
</dbReference>
<feature type="compositionally biased region" description="Polar residues" evidence="3">
    <location>
        <begin position="275"/>
        <end position="288"/>
    </location>
</feature>
<gene>
    <name evidence="4" type="ORF">AAFF_G00283440</name>
</gene>
<dbReference type="Proteomes" id="UP001221898">
    <property type="component" value="Unassembled WGS sequence"/>
</dbReference>